<accession>A0AAN7VZI1</accession>
<reference evidence="1" key="1">
    <citation type="submission" date="2023-08" db="EMBL/GenBank/DDBJ databases">
        <title>Black Yeasts Isolated from many extreme environments.</title>
        <authorList>
            <person name="Coleine C."/>
            <person name="Stajich J.E."/>
            <person name="Selbmann L."/>
        </authorList>
    </citation>
    <scope>NUCLEOTIDE SEQUENCE</scope>
    <source>
        <strain evidence="1">CCFEE 5810</strain>
    </source>
</reference>
<dbReference type="EMBL" id="JAVRQU010000012">
    <property type="protein sequence ID" value="KAK5696523.1"/>
    <property type="molecule type" value="Genomic_DNA"/>
</dbReference>
<dbReference type="Proteomes" id="UP001310594">
    <property type="component" value="Unassembled WGS sequence"/>
</dbReference>
<sequence length="259" mass="28781">MKQLIAQQDMAKSTTATAVMASPLLRLPSELRTEIYKLIVTIESTILISHRKADNNIFGAVLDFEPLFHNTTLLQTCKQIHAEASPMFYSLNTFEIKARNNAGGAHLRNGAELALSTTPLFIAQIGSRNAAALRHITFDIGAIRVLDTTAAYRRETVLNMIQELESWYIACPEWRLQASMRLLIDREDLDKGMFLMIAPIDLSNVVNSVLDAARTLLAKVKLEAEGERPGQMEGFKMVWFLAKVAIDLLAAERGLGPVL</sequence>
<name>A0AAN7VZI1_9PEZI</name>
<dbReference type="AlphaFoldDB" id="A0AAN7VZI1"/>
<proteinExistence type="predicted"/>
<dbReference type="PANTHER" id="PTHR42085">
    <property type="entry name" value="F-BOX DOMAIN-CONTAINING PROTEIN"/>
    <property type="match status" value="1"/>
</dbReference>
<dbReference type="InterPro" id="IPR038883">
    <property type="entry name" value="AN11006-like"/>
</dbReference>
<comment type="caution">
    <text evidence="1">The sequence shown here is derived from an EMBL/GenBank/DDBJ whole genome shotgun (WGS) entry which is preliminary data.</text>
</comment>
<gene>
    <name evidence="1" type="ORF">LTR97_007826</name>
</gene>
<organism evidence="1 2">
    <name type="scientific">Elasticomyces elasticus</name>
    <dbReference type="NCBI Taxonomy" id="574655"/>
    <lineage>
        <taxon>Eukaryota</taxon>
        <taxon>Fungi</taxon>
        <taxon>Dikarya</taxon>
        <taxon>Ascomycota</taxon>
        <taxon>Pezizomycotina</taxon>
        <taxon>Dothideomycetes</taxon>
        <taxon>Dothideomycetidae</taxon>
        <taxon>Mycosphaerellales</taxon>
        <taxon>Teratosphaeriaceae</taxon>
        <taxon>Elasticomyces</taxon>
    </lineage>
</organism>
<dbReference type="PANTHER" id="PTHR42085:SF1">
    <property type="entry name" value="F-BOX DOMAIN-CONTAINING PROTEIN"/>
    <property type="match status" value="1"/>
</dbReference>
<evidence type="ECO:0000313" key="1">
    <source>
        <dbReference type="EMBL" id="KAK5696523.1"/>
    </source>
</evidence>
<protein>
    <submittedName>
        <fullName evidence="1">Uncharacterized protein</fullName>
    </submittedName>
</protein>
<evidence type="ECO:0000313" key="2">
    <source>
        <dbReference type="Proteomes" id="UP001310594"/>
    </source>
</evidence>